<dbReference type="Gene3D" id="2.60.120.200">
    <property type="match status" value="1"/>
</dbReference>
<dbReference type="RefSeq" id="XP_023162084.2">
    <property type="nucleotide sequence ID" value="XM_023306316.2"/>
</dbReference>
<organism evidence="1 2">
    <name type="scientific">Drosophila hydei</name>
    <name type="common">Fruit fly</name>
    <dbReference type="NCBI Taxonomy" id="7224"/>
    <lineage>
        <taxon>Eukaryota</taxon>
        <taxon>Metazoa</taxon>
        <taxon>Ecdysozoa</taxon>
        <taxon>Arthropoda</taxon>
        <taxon>Hexapoda</taxon>
        <taxon>Insecta</taxon>
        <taxon>Pterygota</taxon>
        <taxon>Neoptera</taxon>
        <taxon>Endopterygota</taxon>
        <taxon>Diptera</taxon>
        <taxon>Brachycera</taxon>
        <taxon>Muscomorpha</taxon>
        <taxon>Ephydroidea</taxon>
        <taxon>Drosophilidae</taxon>
        <taxon>Drosophila</taxon>
    </lineage>
</organism>
<proteinExistence type="predicted"/>
<dbReference type="SUPFAM" id="SSF49899">
    <property type="entry name" value="Concanavalin A-like lectins/glucanases"/>
    <property type="match status" value="1"/>
</dbReference>
<dbReference type="OMA" id="TTHSDEM"/>
<keyword evidence="1" id="KW-1185">Reference proteome</keyword>
<dbReference type="AlphaFoldDB" id="A0A6J1L891"/>
<dbReference type="OrthoDB" id="4781at2759"/>
<dbReference type="InterPro" id="IPR013320">
    <property type="entry name" value="ConA-like_dom_sf"/>
</dbReference>
<protein>
    <submittedName>
        <fullName evidence="2">Gram-negative bacteria-binding protein 2</fullName>
    </submittedName>
</protein>
<evidence type="ECO:0000313" key="2">
    <source>
        <dbReference type="RefSeq" id="XP_023162084.2"/>
    </source>
</evidence>
<dbReference type="GeneID" id="111593523"/>
<dbReference type="Proteomes" id="UP000504633">
    <property type="component" value="Unplaced"/>
</dbReference>
<gene>
    <name evidence="2" type="primary">LOC111593523</name>
</gene>
<sequence length="144" mass="16478">MGGNILFGSVLSNNGDSSTLYETLKSTKPGVRHYGESFHNYTLIRHKDRIIYKVDEETYGKIDNPAVLADINKYEHYIVLGLTAGGSLNFFKKDISNSEHIKFFTSPKGPQIFEQKKSIINKTWTHPMLVIEYVRVYTTHSDEM</sequence>
<accession>A0A6J1L891</accession>
<evidence type="ECO:0000313" key="1">
    <source>
        <dbReference type="Proteomes" id="UP000504633"/>
    </source>
</evidence>
<dbReference type="KEGG" id="dhe:111593523"/>
<reference evidence="2" key="1">
    <citation type="submission" date="2025-08" db="UniProtKB">
        <authorList>
            <consortium name="RefSeq"/>
        </authorList>
    </citation>
    <scope>IDENTIFICATION</scope>
    <source>
        <strain evidence="2">15085-1641.00</strain>
        <tissue evidence="2">Whole body</tissue>
    </source>
</reference>
<name>A0A6J1L891_DROHY</name>